<dbReference type="InterPro" id="IPR005025">
    <property type="entry name" value="FMN_Rdtase-like_dom"/>
</dbReference>
<sequence>MTPRVVVVHHSRHGTVRALAVRAAEGARAGGARVRLLTVADEERGGGARWPEQVAAAEDVLWADGLVLAAPTYFGNVSSPFKRFLETTSPLWRQGALADRVVTAMTASASTHGGREATLLALHQSAYHWGSWVVGADPADPLMQRAGGNAYGLSAEARTGGGASAGETTAAFTQGRRLAELTALTHPGTGERTDAGAGTDEPVKVAVVHCADGAAARLLAQECAAGARLAGAQVRLRRVPGAGVARTPWLPGAAAVATAEDIAWADAVVFGAPARLGAMAAELLGFAQSLEYGAGAGAGGTLRGVLSGKPVSAFTVAPRTHAGSESALLAFHHVLLHSGAVVVPPGFTDPSVAAAGGNPYGTTQVTDTGMVASAAALAAAAHQGRRTATAGRLLRRAWQPAYGTHDLTGVNGAGGALAVAGAEDGTERRGGRHGERAAV</sequence>
<feature type="domain" description="Flavodoxin-like" evidence="1">
    <location>
        <begin position="5"/>
        <end position="179"/>
    </location>
</feature>
<dbReference type="Gene3D" id="3.40.50.360">
    <property type="match status" value="2"/>
</dbReference>
<dbReference type="Pfam" id="PF03358">
    <property type="entry name" value="FMN_red"/>
    <property type="match status" value="2"/>
</dbReference>
<gene>
    <name evidence="2" type="ORF">QIS99_25810</name>
</gene>
<evidence type="ECO:0000313" key="3">
    <source>
        <dbReference type="Proteomes" id="UP001224661"/>
    </source>
</evidence>
<organism evidence="2 3">
    <name type="scientific">Streptomyces solicavernae</name>
    <dbReference type="NCBI Taxonomy" id="3043614"/>
    <lineage>
        <taxon>Bacteria</taxon>
        <taxon>Bacillati</taxon>
        <taxon>Actinomycetota</taxon>
        <taxon>Actinomycetes</taxon>
        <taxon>Kitasatosporales</taxon>
        <taxon>Streptomycetaceae</taxon>
        <taxon>Streptomyces</taxon>
    </lineage>
</organism>
<dbReference type="EMBL" id="JASCIR010000029">
    <property type="protein sequence ID" value="MDI3389577.1"/>
    <property type="molecule type" value="Genomic_DNA"/>
</dbReference>
<name>A0ABT6RYR8_9ACTN</name>
<dbReference type="InterPro" id="IPR008254">
    <property type="entry name" value="Flavodoxin/NO_synth"/>
</dbReference>
<dbReference type="PANTHER" id="PTHR30546:SF23">
    <property type="entry name" value="FLAVOPROTEIN-LIKE PROTEIN YCP4-RELATED"/>
    <property type="match status" value="1"/>
</dbReference>
<proteinExistence type="predicted"/>
<keyword evidence="3" id="KW-1185">Reference proteome</keyword>
<dbReference type="SUPFAM" id="SSF52218">
    <property type="entry name" value="Flavoproteins"/>
    <property type="match status" value="2"/>
</dbReference>
<dbReference type="RefSeq" id="WP_282516038.1">
    <property type="nucleotide sequence ID" value="NZ_JASCIR010000029.1"/>
</dbReference>
<dbReference type="PROSITE" id="PS50902">
    <property type="entry name" value="FLAVODOXIN_LIKE"/>
    <property type="match status" value="1"/>
</dbReference>
<evidence type="ECO:0000259" key="1">
    <source>
        <dbReference type="PROSITE" id="PS50902"/>
    </source>
</evidence>
<dbReference type="InterPro" id="IPR029039">
    <property type="entry name" value="Flavoprotein-like_sf"/>
</dbReference>
<comment type="caution">
    <text evidence="2">The sequence shown here is derived from an EMBL/GenBank/DDBJ whole genome shotgun (WGS) entry which is preliminary data.</text>
</comment>
<dbReference type="Proteomes" id="UP001224661">
    <property type="component" value="Unassembled WGS sequence"/>
</dbReference>
<dbReference type="PANTHER" id="PTHR30546">
    <property type="entry name" value="FLAVODOXIN-RELATED PROTEIN WRBA-RELATED"/>
    <property type="match status" value="1"/>
</dbReference>
<evidence type="ECO:0000313" key="2">
    <source>
        <dbReference type="EMBL" id="MDI3389577.1"/>
    </source>
</evidence>
<reference evidence="2 3" key="1">
    <citation type="submission" date="2023-05" db="EMBL/GenBank/DDBJ databases">
        <title>Draft genome sequence of Streptomyces sp. B-S-A8 isolated from a cave soil in Thailand.</title>
        <authorList>
            <person name="Chamroensaksri N."/>
            <person name="Muangham S."/>
        </authorList>
    </citation>
    <scope>NUCLEOTIDE SEQUENCE [LARGE SCALE GENOMIC DNA]</scope>
    <source>
        <strain evidence="2 3">B-S-A8</strain>
    </source>
</reference>
<accession>A0ABT6RYR8</accession>
<protein>
    <submittedName>
        <fullName evidence="2">Flavodoxin family protein</fullName>
    </submittedName>
</protein>